<organism evidence="1 2">
    <name type="scientific">Hypocrea jecorina (strain ATCC 56765 / BCRC 32924 / NRRL 11460 / Rut C-30)</name>
    <name type="common">Trichoderma reesei</name>
    <dbReference type="NCBI Taxonomy" id="1344414"/>
    <lineage>
        <taxon>Eukaryota</taxon>
        <taxon>Fungi</taxon>
        <taxon>Dikarya</taxon>
        <taxon>Ascomycota</taxon>
        <taxon>Pezizomycotina</taxon>
        <taxon>Sordariomycetes</taxon>
        <taxon>Hypocreomycetidae</taxon>
        <taxon>Hypocreales</taxon>
        <taxon>Hypocreaceae</taxon>
        <taxon>Trichoderma</taxon>
    </lineage>
</organism>
<proteinExistence type="predicted"/>
<dbReference type="OrthoDB" id="5030973at2759"/>
<reference evidence="2" key="1">
    <citation type="journal article" date="2013" name="Ind. Biotechnol.">
        <title>Comparative genomics analysis of Trichoderma reesei strains.</title>
        <authorList>
            <person name="Koike H."/>
            <person name="Aerts A."/>
            <person name="LaButti K."/>
            <person name="Grigoriev I.V."/>
            <person name="Baker S.E."/>
        </authorList>
    </citation>
    <scope>NUCLEOTIDE SEQUENCE [LARGE SCALE GENOMIC DNA]</scope>
    <source>
        <strain evidence="2">ATCC 56765 / BCRC 32924 / NRRL 11460 / Rut C-30</strain>
    </source>
</reference>
<sequence>MDWGELWLSDDDGGNLEDEDEYPQDPTFFTLGLTYRGQEGGFHVRNLPGQLQRQRVSVRQGGSHKRHAFTATCNAKAIIHGEMGPLSDKHATLLVFEFKFNSYRGTRIKEADVLFEFHAAEGQAGGGPSVLQVRPYGRHQMQQTSQHEAQNQAQELSLGINIVAVDASLKLSRGGSADKDTQHFTVVTGDNPQSLRYGDYYQARFTLAENKSQASGIPSRFLACVLLERDSDEDFVCVPYVEVKPDFMTVLASLFSSPERDDPIVFRVTEPPVNKLDGLVEIDRLNLGAVDLNQLWNCTAYNLYGHAIKESEGGEAL</sequence>
<evidence type="ECO:0000313" key="2">
    <source>
        <dbReference type="Proteomes" id="UP000024376"/>
    </source>
</evidence>
<protein>
    <submittedName>
        <fullName evidence="1">Uncharacterized protein</fullName>
    </submittedName>
</protein>
<dbReference type="AlphaFoldDB" id="A0A024RZC9"/>
<evidence type="ECO:0000313" key="1">
    <source>
        <dbReference type="EMBL" id="ETR98428.1"/>
    </source>
</evidence>
<gene>
    <name evidence="1" type="ORF">M419DRAFT_26395</name>
</gene>
<dbReference type="HOGENOM" id="CLU_072358_1_0_1"/>
<dbReference type="EMBL" id="KI911162">
    <property type="protein sequence ID" value="ETR98428.1"/>
    <property type="molecule type" value="Genomic_DNA"/>
</dbReference>
<name>A0A024RZC9_HYPJR</name>
<dbReference type="KEGG" id="trr:M419DRAFT_26395"/>
<dbReference type="Proteomes" id="UP000024376">
    <property type="component" value="Unassembled WGS sequence"/>
</dbReference>
<accession>A0A024RZC9</accession>